<evidence type="ECO:0000313" key="2">
    <source>
        <dbReference type="EMBL" id="GIG52094.1"/>
    </source>
</evidence>
<gene>
    <name evidence="2" type="ORF">Dsi01nite_101350</name>
</gene>
<dbReference type="AlphaFoldDB" id="A0A919PXU8"/>
<organism evidence="2 3">
    <name type="scientific">Dactylosporangium siamense</name>
    <dbReference type="NCBI Taxonomy" id="685454"/>
    <lineage>
        <taxon>Bacteria</taxon>
        <taxon>Bacillati</taxon>
        <taxon>Actinomycetota</taxon>
        <taxon>Actinomycetes</taxon>
        <taxon>Micromonosporales</taxon>
        <taxon>Micromonosporaceae</taxon>
        <taxon>Dactylosporangium</taxon>
    </lineage>
</organism>
<sequence length="79" mass="8500">MAAEDEVAEPGQRITAQHRMLGDTTDRLGEPGAHSGSADDAGDGDGTARAYQPHTRSHRALLWRLELCDDLVGDIADCR</sequence>
<accession>A0A919PXU8</accession>
<feature type="region of interest" description="Disordered" evidence="1">
    <location>
        <begin position="1"/>
        <end position="52"/>
    </location>
</feature>
<dbReference type="Proteomes" id="UP000660611">
    <property type="component" value="Unassembled WGS sequence"/>
</dbReference>
<evidence type="ECO:0000256" key="1">
    <source>
        <dbReference type="SAM" id="MobiDB-lite"/>
    </source>
</evidence>
<protein>
    <submittedName>
        <fullName evidence="2">Uncharacterized protein</fullName>
    </submittedName>
</protein>
<feature type="compositionally biased region" description="Basic and acidic residues" evidence="1">
    <location>
        <begin position="20"/>
        <end position="29"/>
    </location>
</feature>
<dbReference type="EMBL" id="BONQ01000168">
    <property type="protein sequence ID" value="GIG52094.1"/>
    <property type="molecule type" value="Genomic_DNA"/>
</dbReference>
<evidence type="ECO:0000313" key="3">
    <source>
        <dbReference type="Proteomes" id="UP000660611"/>
    </source>
</evidence>
<name>A0A919PXU8_9ACTN</name>
<reference evidence="2" key="1">
    <citation type="submission" date="2021-01" db="EMBL/GenBank/DDBJ databases">
        <title>Whole genome shotgun sequence of Dactylosporangium siamense NBRC 106093.</title>
        <authorList>
            <person name="Komaki H."/>
            <person name="Tamura T."/>
        </authorList>
    </citation>
    <scope>NUCLEOTIDE SEQUENCE</scope>
    <source>
        <strain evidence="2">NBRC 106093</strain>
    </source>
</reference>
<keyword evidence="3" id="KW-1185">Reference proteome</keyword>
<proteinExistence type="predicted"/>
<comment type="caution">
    <text evidence="2">The sequence shown here is derived from an EMBL/GenBank/DDBJ whole genome shotgun (WGS) entry which is preliminary data.</text>
</comment>